<dbReference type="InterPro" id="IPR023214">
    <property type="entry name" value="HAD_sf"/>
</dbReference>
<dbReference type="SUPFAM" id="SSF56784">
    <property type="entry name" value="HAD-like"/>
    <property type="match status" value="1"/>
</dbReference>
<name>A0A6J5KR30_9CAUD</name>
<dbReference type="GO" id="GO:0008253">
    <property type="term" value="F:5'-nucleotidase activity"/>
    <property type="evidence" value="ECO:0007669"/>
    <property type="project" value="InterPro"/>
</dbReference>
<dbReference type="GO" id="GO:0009264">
    <property type="term" value="P:deoxyribonucleotide catabolic process"/>
    <property type="evidence" value="ECO:0007669"/>
    <property type="project" value="InterPro"/>
</dbReference>
<proteinExistence type="predicted"/>
<dbReference type="InterPro" id="IPR036412">
    <property type="entry name" value="HAD-like_sf"/>
</dbReference>
<protein>
    <submittedName>
        <fullName evidence="1">5'(3')-deoxyribonucleotidase</fullName>
    </submittedName>
</protein>
<dbReference type="EMBL" id="LR796178">
    <property type="protein sequence ID" value="CAB4124331.1"/>
    <property type="molecule type" value="Genomic_DNA"/>
</dbReference>
<dbReference type="Pfam" id="PF06941">
    <property type="entry name" value="NT5C"/>
    <property type="match status" value="1"/>
</dbReference>
<organism evidence="1">
    <name type="scientific">uncultured Caudovirales phage</name>
    <dbReference type="NCBI Taxonomy" id="2100421"/>
    <lineage>
        <taxon>Viruses</taxon>
        <taxon>Duplodnaviria</taxon>
        <taxon>Heunggongvirae</taxon>
        <taxon>Uroviricota</taxon>
        <taxon>Caudoviricetes</taxon>
        <taxon>Peduoviridae</taxon>
        <taxon>Maltschvirus</taxon>
        <taxon>Maltschvirus maltsch</taxon>
    </lineage>
</organism>
<dbReference type="InterPro" id="IPR010708">
    <property type="entry name" value="5'(3')-deoxyribonucleotidase"/>
</dbReference>
<accession>A0A6J5KR30</accession>
<reference evidence="1" key="1">
    <citation type="submission" date="2020-04" db="EMBL/GenBank/DDBJ databases">
        <authorList>
            <person name="Chiriac C."/>
            <person name="Salcher M."/>
            <person name="Ghai R."/>
            <person name="Kavagutti S V."/>
        </authorList>
    </citation>
    <scope>NUCLEOTIDE SEQUENCE</scope>
</reference>
<gene>
    <name evidence="1" type="ORF">UFOVP49_169</name>
</gene>
<evidence type="ECO:0000313" key="1">
    <source>
        <dbReference type="EMBL" id="CAB4124331.1"/>
    </source>
</evidence>
<sequence length="161" mass="18572">MSAINIVYLDMDGVICDFDRRYKELYGVFPHEIPKKNWKYNWANFIENENFSNLDWYVGGKELVEFLNINKINYEILSSSSSEEVHGKVSDQKKKWLDYHGFTCPINIVPGKRLKQLYAARDSLLIDDTESNITQFTSAGGSAIFYIGHVENTINTLKGFL</sequence>
<dbReference type="Gene3D" id="3.40.50.1000">
    <property type="entry name" value="HAD superfamily/HAD-like"/>
    <property type="match status" value="1"/>
</dbReference>